<feature type="compositionally biased region" description="Low complexity" evidence="1">
    <location>
        <begin position="255"/>
        <end position="264"/>
    </location>
</feature>
<dbReference type="EMBL" id="JARBHB010000011">
    <property type="protein sequence ID" value="KAJ8872880.1"/>
    <property type="molecule type" value="Genomic_DNA"/>
</dbReference>
<reference evidence="2 3" key="1">
    <citation type="submission" date="2023-02" db="EMBL/GenBank/DDBJ databases">
        <title>LHISI_Scaffold_Assembly.</title>
        <authorList>
            <person name="Stuart O.P."/>
            <person name="Cleave R."/>
            <person name="Magrath M.J.L."/>
            <person name="Mikheyev A.S."/>
        </authorList>
    </citation>
    <scope>NUCLEOTIDE SEQUENCE [LARGE SCALE GENOMIC DNA]</scope>
    <source>
        <strain evidence="2">Daus_M_001</strain>
        <tissue evidence="2">Leg muscle</tissue>
    </source>
</reference>
<sequence length="279" mass="31582">MGMRKLQKSLRLCRNTEENIQMSGRVYYDLRSLRLTCYVPCAFVIFLFAHEGRDDCREHVRSKMHANFVKKLAIFQPLILTIHESHDNTGEGIFKVLDGELRKREIPWENCEGFSCDNASTMTGVSKAVISFLSKVNENIHVQGCACHLVHLAAQKGCGGLENVNVEHRSQSEYFSFSNRDRIDEIWFEVSKITGSSGMIKYPSLTKLMITVLIPHSNSPPERIFSLKKYCYQATFTKHQLPDAKRATGLYNLSSASTSTQGSSIDTDLTEESVDNENL</sequence>
<dbReference type="Proteomes" id="UP001159363">
    <property type="component" value="Chromosome 10"/>
</dbReference>
<evidence type="ECO:0000313" key="2">
    <source>
        <dbReference type="EMBL" id="KAJ8872880.1"/>
    </source>
</evidence>
<evidence type="ECO:0000256" key="1">
    <source>
        <dbReference type="SAM" id="MobiDB-lite"/>
    </source>
</evidence>
<evidence type="ECO:0000313" key="3">
    <source>
        <dbReference type="Proteomes" id="UP001159363"/>
    </source>
</evidence>
<comment type="caution">
    <text evidence="2">The sequence shown here is derived from an EMBL/GenBank/DDBJ whole genome shotgun (WGS) entry which is preliminary data.</text>
</comment>
<dbReference type="PANTHER" id="PTHR37162:SF10">
    <property type="entry name" value="DUF4371 DOMAIN-CONTAINING PROTEIN"/>
    <property type="match status" value="1"/>
</dbReference>
<proteinExistence type="predicted"/>
<organism evidence="2 3">
    <name type="scientific">Dryococelus australis</name>
    <dbReference type="NCBI Taxonomy" id="614101"/>
    <lineage>
        <taxon>Eukaryota</taxon>
        <taxon>Metazoa</taxon>
        <taxon>Ecdysozoa</taxon>
        <taxon>Arthropoda</taxon>
        <taxon>Hexapoda</taxon>
        <taxon>Insecta</taxon>
        <taxon>Pterygota</taxon>
        <taxon>Neoptera</taxon>
        <taxon>Polyneoptera</taxon>
        <taxon>Phasmatodea</taxon>
        <taxon>Verophasmatodea</taxon>
        <taxon>Anareolatae</taxon>
        <taxon>Phasmatidae</taxon>
        <taxon>Eurycanthinae</taxon>
        <taxon>Dryococelus</taxon>
    </lineage>
</organism>
<dbReference type="PANTHER" id="PTHR37162">
    <property type="entry name" value="HAT FAMILY DIMERISATION DOMAINCONTAINING PROTEIN-RELATED"/>
    <property type="match status" value="1"/>
</dbReference>
<feature type="compositionally biased region" description="Acidic residues" evidence="1">
    <location>
        <begin position="268"/>
        <end position="279"/>
    </location>
</feature>
<name>A0ABQ9GLH8_9NEOP</name>
<protein>
    <submittedName>
        <fullName evidence="2">Uncharacterized protein</fullName>
    </submittedName>
</protein>
<feature type="region of interest" description="Disordered" evidence="1">
    <location>
        <begin position="255"/>
        <end position="279"/>
    </location>
</feature>
<keyword evidence="3" id="KW-1185">Reference proteome</keyword>
<gene>
    <name evidence="2" type="ORF">PR048_026496</name>
</gene>
<accession>A0ABQ9GLH8</accession>